<reference evidence="2 3" key="1">
    <citation type="submission" date="2019-08" db="EMBL/GenBank/DDBJ databases">
        <title>Antarcticibacterium arcticum sp. nov., a bacterium isolated from marine sediment of the Canadian Beaufort Sea.</title>
        <authorList>
            <person name="Lee Y.M."/>
            <person name="Baek K."/>
            <person name="Lee D.-H."/>
            <person name="Shin S.C."/>
            <person name="Jin Y.K."/>
            <person name="Park Y."/>
        </authorList>
    </citation>
    <scope>NUCLEOTIDE SEQUENCE [LARGE SCALE GENOMIC DNA]</scope>
    <source>
        <strain evidence="2 3">PAMC 28998</strain>
    </source>
</reference>
<evidence type="ECO:0000259" key="1">
    <source>
        <dbReference type="Pfam" id="PF14371"/>
    </source>
</evidence>
<keyword evidence="3" id="KW-1185">Reference proteome</keyword>
<dbReference type="AlphaFoldDB" id="A0A5B8YRB7"/>
<sequence length="292" mass="33101">MQHEKLPSCKSITLKTNTMKKAVLLGVLMMFITIPSQAQFLKNLQKKVEKRVENTVTNKVADKAAAEAGKSVDNMLNFQMANSGFATGFEQVDPSEIPEIYEFDWSYVVKMETRDGDMILNYFLKKDAPYFGFKLPDNDMFMVMDPSKKINVMYMRAEGNNMVMATRIPESNSAELAADKKQADEFSFKKIANKTIMGYDCSGYQGENKEMVFTFYVTREPDISFGDIYKSDKTNLPKGFDPQWIEDGNGIMMQMIMEGKKNAKENATLTCIALEKKPFNIKKSDYNSSAGN</sequence>
<dbReference type="InterPro" id="IPR025524">
    <property type="entry name" value="DUF4412"/>
</dbReference>
<dbReference type="Proteomes" id="UP000321954">
    <property type="component" value="Chromosome"/>
</dbReference>
<evidence type="ECO:0000313" key="3">
    <source>
        <dbReference type="Proteomes" id="UP000321954"/>
    </source>
</evidence>
<name>A0A5B8YRB7_9FLAO</name>
<dbReference type="EMBL" id="CP042476">
    <property type="protein sequence ID" value="QED38619.1"/>
    <property type="molecule type" value="Genomic_DNA"/>
</dbReference>
<dbReference type="Pfam" id="PF14371">
    <property type="entry name" value="DUF4412"/>
    <property type="match status" value="1"/>
</dbReference>
<dbReference type="KEGG" id="anp:FK178_13245"/>
<protein>
    <submittedName>
        <fullName evidence="2">DUF4412 domain-containing protein</fullName>
    </submittedName>
</protein>
<proteinExistence type="predicted"/>
<evidence type="ECO:0000313" key="2">
    <source>
        <dbReference type="EMBL" id="QED38619.1"/>
    </source>
</evidence>
<feature type="domain" description="DUF4412" evidence="1">
    <location>
        <begin position="109"/>
        <end position="232"/>
    </location>
</feature>
<accession>A0A5B8YRB7</accession>
<organism evidence="2 3">
    <name type="scientific">Antarcticibacterium arcticum</name>
    <dbReference type="NCBI Taxonomy" id="2585771"/>
    <lineage>
        <taxon>Bacteria</taxon>
        <taxon>Pseudomonadati</taxon>
        <taxon>Bacteroidota</taxon>
        <taxon>Flavobacteriia</taxon>
        <taxon>Flavobacteriales</taxon>
        <taxon>Flavobacteriaceae</taxon>
        <taxon>Antarcticibacterium</taxon>
    </lineage>
</organism>
<dbReference type="OrthoDB" id="1524221at2"/>
<gene>
    <name evidence="2" type="ORF">FK178_13245</name>
</gene>